<sequence>MANISPLEAFDCDGDAGSVGLRWQRWKRALGLYLEAANISEPKKKKATLLHFGGLGMQEIFYNLPGANIDEDPTSESLDIFKVALEKLDEYFSPKQSRVYERHMFRLIKQDKEEKFEKFLVRLRKQADNCQFANVDEQLIDQITEKCTSIELRKKILAMGDAVTLTQIVMEANSLETIERQLSEFREKQPGSSLSLPTVNEVSYKQNLKGKRKDLNAKSCSRCGSKDASHNACPALNVICHKCKFKGHYEKYCKSTRIFRPTNKSATTGPPKKKFKPGQNDRAVHNVSDAADDTEYVFHLDGDEDTVTCEVGGVNVDMLIDSGNFIKQDEKYLF</sequence>
<gene>
    <name evidence="2" type="primary">LOC115889445</name>
</gene>
<dbReference type="Proteomes" id="UP000504635">
    <property type="component" value="Unplaced"/>
</dbReference>
<proteinExistence type="predicted"/>
<dbReference type="OrthoDB" id="6767064at2759"/>
<dbReference type="GeneID" id="115889445"/>
<dbReference type="InParanoid" id="A0A6J2YPM0"/>
<dbReference type="AlphaFoldDB" id="A0A6J2YPM0"/>
<dbReference type="PANTHER" id="PTHR33198:SF21">
    <property type="entry name" value="RETROTRANSPOSON GAG DOMAIN-CONTAINING PROTEIN"/>
    <property type="match status" value="1"/>
</dbReference>
<organism evidence="1 2">
    <name type="scientific">Sitophilus oryzae</name>
    <name type="common">Rice weevil</name>
    <name type="synonym">Curculio oryzae</name>
    <dbReference type="NCBI Taxonomy" id="7048"/>
    <lineage>
        <taxon>Eukaryota</taxon>
        <taxon>Metazoa</taxon>
        <taxon>Ecdysozoa</taxon>
        <taxon>Arthropoda</taxon>
        <taxon>Hexapoda</taxon>
        <taxon>Insecta</taxon>
        <taxon>Pterygota</taxon>
        <taxon>Neoptera</taxon>
        <taxon>Endopterygota</taxon>
        <taxon>Coleoptera</taxon>
        <taxon>Polyphaga</taxon>
        <taxon>Cucujiformia</taxon>
        <taxon>Curculionidae</taxon>
        <taxon>Dryophthorinae</taxon>
        <taxon>Sitophilus</taxon>
    </lineage>
</organism>
<accession>A0A6J2YPM0</accession>
<name>A0A6J2YPM0_SITOR</name>
<reference evidence="2" key="1">
    <citation type="submission" date="2025-08" db="UniProtKB">
        <authorList>
            <consortium name="RefSeq"/>
        </authorList>
    </citation>
    <scope>IDENTIFICATION</scope>
    <source>
        <tissue evidence="2">Gonads</tissue>
    </source>
</reference>
<dbReference type="RefSeq" id="XP_030765287.1">
    <property type="nucleotide sequence ID" value="XM_030909427.1"/>
</dbReference>
<dbReference type="PANTHER" id="PTHR33198">
    <property type="entry name" value="ANK_REP_REGION DOMAIN-CONTAINING PROTEIN-RELATED"/>
    <property type="match status" value="1"/>
</dbReference>
<evidence type="ECO:0000313" key="2">
    <source>
        <dbReference type="RefSeq" id="XP_030765287.1"/>
    </source>
</evidence>
<dbReference type="KEGG" id="soy:115889445"/>
<keyword evidence="1" id="KW-1185">Reference proteome</keyword>
<protein>
    <submittedName>
        <fullName evidence="2">Uncharacterized protein LOC115889445</fullName>
    </submittedName>
</protein>
<evidence type="ECO:0000313" key="1">
    <source>
        <dbReference type="Proteomes" id="UP000504635"/>
    </source>
</evidence>